<organism evidence="8 9">
    <name type="scientific">Sphingobacterium deserti</name>
    <dbReference type="NCBI Taxonomy" id="1229276"/>
    <lineage>
        <taxon>Bacteria</taxon>
        <taxon>Pseudomonadati</taxon>
        <taxon>Bacteroidota</taxon>
        <taxon>Sphingobacteriia</taxon>
        <taxon>Sphingobacteriales</taxon>
        <taxon>Sphingobacteriaceae</taxon>
        <taxon>Sphingobacterium</taxon>
    </lineage>
</organism>
<dbReference type="GO" id="GO:0030170">
    <property type="term" value="F:pyridoxal phosphate binding"/>
    <property type="evidence" value="ECO:0007669"/>
    <property type="project" value="InterPro"/>
</dbReference>
<dbReference type="PROSITE" id="PS00599">
    <property type="entry name" value="AA_TRANSFER_CLASS_2"/>
    <property type="match status" value="1"/>
</dbReference>
<dbReference type="PATRIC" id="fig|1229276.3.peg.408"/>
<dbReference type="InterPro" id="IPR015421">
    <property type="entry name" value="PyrdxlP-dep_Trfase_major"/>
</dbReference>
<keyword evidence="4" id="KW-0808">Transferase</keyword>
<dbReference type="OrthoDB" id="9807157at2"/>
<protein>
    <submittedName>
        <fullName evidence="8">8-amino-7-oxononanoate synthase</fullName>
    </submittedName>
</protein>
<dbReference type="EMBL" id="JJMU01000005">
    <property type="protein sequence ID" value="KGE15840.1"/>
    <property type="molecule type" value="Genomic_DNA"/>
</dbReference>
<evidence type="ECO:0000313" key="8">
    <source>
        <dbReference type="EMBL" id="KGE15840.1"/>
    </source>
</evidence>
<dbReference type="PANTHER" id="PTHR13693:SF77">
    <property type="entry name" value="8-AMINO-7-OXONONANOATE SYNTHASE"/>
    <property type="match status" value="1"/>
</dbReference>
<evidence type="ECO:0000256" key="6">
    <source>
        <dbReference type="RuleBase" id="RU003693"/>
    </source>
</evidence>
<comment type="cofactor">
    <cofactor evidence="1 6">
        <name>pyridoxal 5'-phosphate</name>
        <dbReference type="ChEBI" id="CHEBI:597326"/>
    </cofactor>
</comment>
<dbReference type="Pfam" id="PF00155">
    <property type="entry name" value="Aminotran_1_2"/>
    <property type="match status" value="1"/>
</dbReference>
<dbReference type="AlphaFoldDB" id="A0A0B8TC19"/>
<dbReference type="InterPro" id="IPR050087">
    <property type="entry name" value="AON_synthase_class-II"/>
</dbReference>
<evidence type="ECO:0000256" key="1">
    <source>
        <dbReference type="ARBA" id="ARBA00001933"/>
    </source>
</evidence>
<dbReference type="InterPro" id="IPR004839">
    <property type="entry name" value="Aminotransferase_I/II_large"/>
</dbReference>
<evidence type="ECO:0000256" key="2">
    <source>
        <dbReference type="ARBA" id="ARBA00005189"/>
    </source>
</evidence>
<keyword evidence="5 6" id="KW-0663">Pyridoxal phosphate</keyword>
<evidence type="ECO:0000313" key="9">
    <source>
        <dbReference type="Proteomes" id="UP000031802"/>
    </source>
</evidence>
<dbReference type="Gene3D" id="3.90.1150.10">
    <property type="entry name" value="Aspartate Aminotransferase, domain 1"/>
    <property type="match status" value="1"/>
</dbReference>
<keyword evidence="9" id="KW-1185">Reference proteome</keyword>
<comment type="similarity">
    <text evidence="3">Belongs to the class-II pyridoxal-phosphate-dependent aminotransferase family. BioF subfamily.</text>
</comment>
<reference evidence="9" key="1">
    <citation type="submission" date="2014-04" db="EMBL/GenBank/DDBJ databases">
        <title>Whole-Genome optical mapping and complete genome sequence of Sphingobacterium deserti sp. nov., a new spaces isolated from desert in the west of China.</title>
        <authorList>
            <person name="Teng C."/>
            <person name="Zhou Z."/>
            <person name="Li X."/>
            <person name="Chen M."/>
            <person name="Lin M."/>
            <person name="Wang L."/>
            <person name="Su S."/>
            <person name="Zhang C."/>
            <person name="Zhang W."/>
        </authorList>
    </citation>
    <scope>NUCLEOTIDE SEQUENCE [LARGE SCALE GENOMIC DNA]</scope>
    <source>
        <strain evidence="9">ACCC05744</strain>
    </source>
</reference>
<accession>A0A0B8TC19</accession>
<dbReference type="GO" id="GO:0016740">
    <property type="term" value="F:transferase activity"/>
    <property type="evidence" value="ECO:0007669"/>
    <property type="project" value="UniProtKB-KW"/>
</dbReference>
<dbReference type="eggNOG" id="COG0156">
    <property type="taxonomic scope" value="Bacteria"/>
</dbReference>
<proteinExistence type="inferred from homology"/>
<evidence type="ECO:0000256" key="4">
    <source>
        <dbReference type="ARBA" id="ARBA00022679"/>
    </source>
</evidence>
<dbReference type="Gene3D" id="3.40.640.10">
    <property type="entry name" value="Type I PLP-dependent aspartate aminotransferase-like (Major domain)"/>
    <property type="match status" value="1"/>
</dbReference>
<evidence type="ECO:0000259" key="7">
    <source>
        <dbReference type="Pfam" id="PF00155"/>
    </source>
</evidence>
<dbReference type="InterPro" id="IPR001917">
    <property type="entry name" value="Aminotrans_II_pyridoxalP_BS"/>
</dbReference>
<dbReference type="InterPro" id="IPR015422">
    <property type="entry name" value="PyrdxlP-dep_Trfase_small"/>
</dbReference>
<dbReference type="PANTHER" id="PTHR13693">
    <property type="entry name" value="CLASS II AMINOTRANSFERASE/8-AMINO-7-OXONONANOATE SYNTHASE"/>
    <property type="match status" value="1"/>
</dbReference>
<dbReference type="SUPFAM" id="SSF53383">
    <property type="entry name" value="PLP-dependent transferases"/>
    <property type="match status" value="1"/>
</dbReference>
<dbReference type="RefSeq" id="WP_037494766.1">
    <property type="nucleotide sequence ID" value="NZ_JJMU01000005.1"/>
</dbReference>
<sequence length="370" mass="41116">MDKISNRWRSQIEAREATGTFRQQRQPDRRVDFYSNDYLGLARSAEFQEKLAELAQTMPHALTGPSASRVLYGHNSVVASAEEFIAANHNVANCLLVNSGYNANLALLSAIAQRGDTILIDELVHRSVHDACTLSVATKWKFRHQDLGHLETLLNKANGNSIVVVESLYSMDGDFTAIPRVFALCQQYGAGLIVDEAHAVGLFPRGLVHQYGLQNDVLATVITYGKAFGLHGAAILGSKLLCDYLINFSSPLIYTTGFNAFNAVGIREAYQYMEKNPALRNTLCRNIAHYLSRLSVVDSVQHSPIQPVKFPHIQLLHTAVRGIEKLGLAVYPIFPPTVEKGTERLRICLHAFNTVGEINELCKEINKWKQ</sequence>
<evidence type="ECO:0000256" key="5">
    <source>
        <dbReference type="ARBA" id="ARBA00022898"/>
    </source>
</evidence>
<gene>
    <name evidence="8" type="ORF">DI53_0393</name>
</gene>
<feature type="domain" description="Aminotransferase class I/classII large" evidence="7">
    <location>
        <begin position="31"/>
        <end position="365"/>
    </location>
</feature>
<dbReference type="STRING" id="1229276.DI53_0393"/>
<dbReference type="InterPro" id="IPR015424">
    <property type="entry name" value="PyrdxlP-dep_Trfase"/>
</dbReference>
<evidence type="ECO:0000256" key="3">
    <source>
        <dbReference type="ARBA" id="ARBA00010008"/>
    </source>
</evidence>
<name>A0A0B8TC19_9SPHI</name>
<reference evidence="8 9" key="2">
    <citation type="journal article" date="2015" name="PLoS ONE">
        <title>Whole-Genome Optical Mapping and Finished Genome Sequence of Sphingobacterium deserti sp. nov., a New Species Isolated from the Western Desert of China.</title>
        <authorList>
            <person name="Teng C."/>
            <person name="Zhou Z."/>
            <person name="Molnar I."/>
            <person name="Li X."/>
            <person name="Tang R."/>
            <person name="Chen M."/>
            <person name="Wang L."/>
            <person name="Su S."/>
            <person name="Zhang W."/>
            <person name="Lin M."/>
        </authorList>
    </citation>
    <scope>NUCLEOTIDE SEQUENCE [LARGE SCALE GENOMIC DNA]</scope>
    <source>
        <strain evidence="9">ACCC05744</strain>
    </source>
</reference>
<comment type="caution">
    <text evidence="8">The sequence shown here is derived from an EMBL/GenBank/DDBJ whole genome shotgun (WGS) entry which is preliminary data.</text>
</comment>
<comment type="pathway">
    <text evidence="2">Lipid metabolism.</text>
</comment>
<dbReference type="Proteomes" id="UP000031802">
    <property type="component" value="Unassembled WGS sequence"/>
</dbReference>